<accession>A0A8S2PXJ6</accession>
<dbReference type="Proteomes" id="UP000677228">
    <property type="component" value="Unassembled WGS sequence"/>
</dbReference>
<dbReference type="SUPFAM" id="SSF49742">
    <property type="entry name" value="PHM/PNGase F"/>
    <property type="match status" value="1"/>
</dbReference>
<evidence type="ECO:0000313" key="2">
    <source>
        <dbReference type="EMBL" id="CAF1269363.1"/>
    </source>
</evidence>
<name>A0A8S2PXJ6_9BILA</name>
<evidence type="ECO:0000313" key="3">
    <source>
        <dbReference type="EMBL" id="CAF4075022.1"/>
    </source>
</evidence>
<evidence type="ECO:0000313" key="4">
    <source>
        <dbReference type="Proteomes" id="UP000682733"/>
    </source>
</evidence>
<reference evidence="3" key="1">
    <citation type="submission" date="2021-02" db="EMBL/GenBank/DDBJ databases">
        <authorList>
            <person name="Nowell W R."/>
        </authorList>
    </citation>
    <scope>NUCLEOTIDE SEQUENCE</scope>
</reference>
<gene>
    <name evidence="2" type="ORF">OVA965_LOCUS27110</name>
    <name evidence="3" type="ORF">TMI583_LOCUS27850</name>
</gene>
<dbReference type="Pfam" id="PF01082">
    <property type="entry name" value="Cu2_monooxygen"/>
    <property type="match status" value="1"/>
</dbReference>
<dbReference type="PANTHER" id="PTHR10157:SF23">
    <property type="entry name" value="MOXD1 HOMOLOG 1"/>
    <property type="match status" value="1"/>
</dbReference>
<dbReference type="AlphaFoldDB" id="A0A8S2PXJ6"/>
<dbReference type="PANTHER" id="PTHR10157">
    <property type="entry name" value="DOPAMINE BETA HYDROXYLASE RELATED"/>
    <property type="match status" value="1"/>
</dbReference>
<dbReference type="InterPro" id="IPR000323">
    <property type="entry name" value="Cu2_ascorb_mOase_N"/>
</dbReference>
<dbReference type="EMBL" id="CAJNOK010017728">
    <property type="protein sequence ID" value="CAF1269363.1"/>
    <property type="molecule type" value="Genomic_DNA"/>
</dbReference>
<feature type="non-terminal residue" evidence="3">
    <location>
        <position position="120"/>
    </location>
</feature>
<dbReference type="EMBL" id="CAJOBA010039285">
    <property type="protein sequence ID" value="CAF4075022.1"/>
    <property type="molecule type" value="Genomic_DNA"/>
</dbReference>
<dbReference type="InterPro" id="IPR000945">
    <property type="entry name" value="DBH-like"/>
</dbReference>
<comment type="caution">
    <text evidence="3">The sequence shown here is derived from an EMBL/GenBank/DDBJ whole genome shotgun (WGS) entry which is preliminary data.</text>
</comment>
<dbReference type="Gene3D" id="2.60.120.310">
    <property type="entry name" value="Copper type II, ascorbate-dependent monooxygenase, N-terminal domain"/>
    <property type="match status" value="1"/>
</dbReference>
<dbReference type="Proteomes" id="UP000682733">
    <property type="component" value="Unassembled WGS sequence"/>
</dbReference>
<dbReference type="GO" id="GO:0004500">
    <property type="term" value="F:dopamine beta-monooxygenase activity"/>
    <property type="evidence" value="ECO:0007669"/>
    <property type="project" value="InterPro"/>
</dbReference>
<dbReference type="InterPro" id="IPR036939">
    <property type="entry name" value="Cu2_ascorb_mOase_N_sf"/>
</dbReference>
<proteinExistence type="predicted"/>
<dbReference type="InterPro" id="IPR008977">
    <property type="entry name" value="PHM/PNGase_F_dom_sf"/>
</dbReference>
<organism evidence="3 4">
    <name type="scientific">Didymodactylos carnosus</name>
    <dbReference type="NCBI Taxonomy" id="1234261"/>
    <lineage>
        <taxon>Eukaryota</taxon>
        <taxon>Metazoa</taxon>
        <taxon>Spiralia</taxon>
        <taxon>Gnathifera</taxon>
        <taxon>Rotifera</taxon>
        <taxon>Eurotatoria</taxon>
        <taxon>Bdelloidea</taxon>
        <taxon>Philodinida</taxon>
        <taxon>Philodinidae</taxon>
        <taxon>Didymodactylos</taxon>
    </lineage>
</organism>
<dbReference type="GO" id="GO:0005507">
    <property type="term" value="F:copper ion binding"/>
    <property type="evidence" value="ECO:0007669"/>
    <property type="project" value="InterPro"/>
</dbReference>
<sequence>YKILDDDANRDLVHHLLMYECDPLAIFNDENLPEGICNDTSAKVNLCLSNIANGWAVGGDVVNRRDSSGIRFYSGTSLRQYDLVYLTFGVKSNAFGIEIAPLMDRFVIDSYCNANVTKVS</sequence>
<feature type="domain" description="Copper type II ascorbate-dependent monooxygenase N-terminal" evidence="1">
    <location>
        <begin position="7"/>
        <end position="74"/>
    </location>
</feature>
<protein>
    <recommendedName>
        <fullName evidence="1">Copper type II ascorbate-dependent monooxygenase N-terminal domain-containing protein</fullName>
    </recommendedName>
</protein>
<evidence type="ECO:0000259" key="1">
    <source>
        <dbReference type="Pfam" id="PF01082"/>
    </source>
</evidence>